<protein>
    <submittedName>
        <fullName evidence="7">O-antigen flippase</fullName>
    </submittedName>
</protein>
<feature type="transmembrane region" description="Helical" evidence="6">
    <location>
        <begin position="399"/>
        <end position="416"/>
    </location>
</feature>
<name>A0A2K4MUS4_9NEIS</name>
<evidence type="ECO:0000256" key="6">
    <source>
        <dbReference type="SAM" id="Phobius"/>
    </source>
</evidence>
<organism evidence="7 8">
    <name type="scientific">Chromobacterium sinusclupearum</name>
    <dbReference type="NCBI Taxonomy" id="2077146"/>
    <lineage>
        <taxon>Bacteria</taxon>
        <taxon>Pseudomonadati</taxon>
        <taxon>Pseudomonadota</taxon>
        <taxon>Betaproteobacteria</taxon>
        <taxon>Neisseriales</taxon>
        <taxon>Chromobacteriaceae</taxon>
        <taxon>Chromobacterium</taxon>
    </lineage>
</organism>
<evidence type="ECO:0000313" key="7">
    <source>
        <dbReference type="EMBL" id="POB00556.1"/>
    </source>
</evidence>
<dbReference type="PANTHER" id="PTHR30250:SF30">
    <property type="entry name" value="LIPID III FLIPPASE"/>
    <property type="match status" value="1"/>
</dbReference>
<feature type="transmembrane region" description="Helical" evidence="6">
    <location>
        <begin position="120"/>
        <end position="141"/>
    </location>
</feature>
<evidence type="ECO:0000256" key="5">
    <source>
        <dbReference type="ARBA" id="ARBA00023136"/>
    </source>
</evidence>
<feature type="transmembrane region" description="Helical" evidence="6">
    <location>
        <begin position="179"/>
        <end position="203"/>
    </location>
</feature>
<evidence type="ECO:0000256" key="3">
    <source>
        <dbReference type="ARBA" id="ARBA00022692"/>
    </source>
</evidence>
<evidence type="ECO:0000256" key="2">
    <source>
        <dbReference type="ARBA" id="ARBA00022475"/>
    </source>
</evidence>
<dbReference type="GO" id="GO:0009246">
    <property type="term" value="P:enterobacterial common antigen biosynthetic process"/>
    <property type="evidence" value="ECO:0007669"/>
    <property type="project" value="InterPro"/>
</dbReference>
<accession>A0A2K4MUS4</accession>
<dbReference type="EMBL" id="PPTF01000004">
    <property type="protein sequence ID" value="POB00556.1"/>
    <property type="molecule type" value="Genomic_DNA"/>
</dbReference>
<sequence length="421" mass="46734">MKIVKKFVSVTMLSGMLTFLRMLSGFIVSKVIAVYAGPSGLALLGQAQNLAAAFNGIVSAPLGNALIRYTAEHHERGFETCSPWWRSSIYWSCGLFIPLSIIILLFSNQISTLAFGNKPLTWFIIFGIFIAPISAINVLISSVLNGLQHYKKLMISGAVSVPIALICTIYLIVKYGTDGALYSVLATSIITSIVMIASAFIFSSKWLRLKYWFGAVKSKEIKAVGGYVLMALTSAICLPVSLMMVRNILVGHVGWNMAGQWQAVYKISEMYLTIITMALSTFYFPRLSALKNKDEIRREVFLIFKITMPIVIILASLVYFCRNLIIQIAFSYEFKAASDLFFVQLIGDVLKIASWLIAFPMLTRGAVKWFVSSEIIFSGLFVVLSQLMVSQFGAQGINMAYAINYALYLIFVYSNLSKFSA</sequence>
<feature type="transmembrane region" description="Helical" evidence="6">
    <location>
        <begin position="88"/>
        <end position="108"/>
    </location>
</feature>
<feature type="transmembrane region" description="Helical" evidence="6">
    <location>
        <begin position="375"/>
        <end position="393"/>
    </location>
</feature>
<keyword evidence="5 6" id="KW-0472">Membrane</keyword>
<dbReference type="InterPro" id="IPR050833">
    <property type="entry name" value="Poly_Biosynth_Transport"/>
</dbReference>
<dbReference type="CDD" id="cd13125">
    <property type="entry name" value="MATE_like_10"/>
    <property type="match status" value="1"/>
</dbReference>
<comment type="caution">
    <text evidence="7">The sequence shown here is derived from an EMBL/GenBank/DDBJ whole genome shotgun (WGS) entry which is preliminary data.</text>
</comment>
<feature type="transmembrane region" description="Helical" evidence="6">
    <location>
        <begin position="300"/>
        <end position="320"/>
    </location>
</feature>
<feature type="transmembrane region" description="Helical" evidence="6">
    <location>
        <begin position="12"/>
        <end position="35"/>
    </location>
</feature>
<keyword evidence="3 6" id="KW-0812">Transmembrane</keyword>
<feature type="transmembrane region" description="Helical" evidence="6">
    <location>
        <begin position="340"/>
        <end position="363"/>
    </location>
</feature>
<proteinExistence type="predicted"/>
<gene>
    <name evidence="7" type="ORF">C2134_00905</name>
</gene>
<reference evidence="7 8" key="1">
    <citation type="submission" date="2018-01" db="EMBL/GenBank/DDBJ databases">
        <title>Genomic Sequence of Chromobacterium MWU13-2610 from wild cranberry bogs within the Cape Cod National Seashore.</title>
        <authorList>
            <person name="O'Hara-Hanley K."/>
            <person name="Soby S."/>
            <person name="Harrison A."/>
        </authorList>
    </citation>
    <scope>NUCLEOTIDE SEQUENCE [LARGE SCALE GENOMIC DNA]</scope>
    <source>
        <strain evidence="7 8">MWU13-2610</strain>
    </source>
</reference>
<keyword evidence="2" id="KW-1003">Cell membrane</keyword>
<dbReference type="PANTHER" id="PTHR30250">
    <property type="entry name" value="PST FAMILY PREDICTED COLANIC ACID TRANSPORTER"/>
    <property type="match status" value="1"/>
</dbReference>
<dbReference type="RefSeq" id="WP_103316757.1">
    <property type="nucleotide sequence ID" value="NZ_PPTF01000004.1"/>
</dbReference>
<comment type="subcellular location">
    <subcellularLocation>
        <location evidence="1">Cell membrane</location>
        <topology evidence="1">Multi-pass membrane protein</topology>
    </subcellularLocation>
</comment>
<feature type="transmembrane region" description="Helical" evidence="6">
    <location>
        <begin position="270"/>
        <end position="288"/>
    </location>
</feature>
<feature type="transmembrane region" description="Helical" evidence="6">
    <location>
        <begin position="224"/>
        <end position="250"/>
    </location>
</feature>
<evidence type="ECO:0000256" key="4">
    <source>
        <dbReference type="ARBA" id="ARBA00022989"/>
    </source>
</evidence>
<evidence type="ECO:0000256" key="1">
    <source>
        <dbReference type="ARBA" id="ARBA00004651"/>
    </source>
</evidence>
<feature type="transmembrane region" description="Helical" evidence="6">
    <location>
        <begin position="47"/>
        <end position="67"/>
    </location>
</feature>
<keyword evidence="4 6" id="KW-1133">Transmembrane helix</keyword>
<dbReference type="GO" id="GO:0005886">
    <property type="term" value="C:plasma membrane"/>
    <property type="evidence" value="ECO:0007669"/>
    <property type="project" value="UniProtKB-SubCell"/>
</dbReference>
<dbReference type="Proteomes" id="UP000236416">
    <property type="component" value="Unassembled WGS sequence"/>
</dbReference>
<dbReference type="AlphaFoldDB" id="A0A2K4MUS4"/>
<feature type="transmembrane region" description="Helical" evidence="6">
    <location>
        <begin position="153"/>
        <end position="173"/>
    </location>
</feature>
<evidence type="ECO:0000313" key="8">
    <source>
        <dbReference type="Proteomes" id="UP000236416"/>
    </source>
</evidence>
<dbReference type="InterPro" id="IPR044550">
    <property type="entry name" value="WzxE"/>
</dbReference>
<keyword evidence="8" id="KW-1185">Reference proteome</keyword>